<name>A0ABU2GHN8_9EURY</name>
<keyword evidence="1" id="KW-0812">Transmembrane</keyword>
<accession>A0ABU2GHN8</accession>
<dbReference type="EMBL" id="JAMQOP010000002">
    <property type="protein sequence ID" value="MDS0299809.1"/>
    <property type="molecule type" value="Genomic_DNA"/>
</dbReference>
<feature type="transmembrane region" description="Helical" evidence="1">
    <location>
        <begin position="20"/>
        <end position="47"/>
    </location>
</feature>
<keyword evidence="1" id="KW-1133">Transmembrane helix</keyword>
<evidence type="ECO:0000256" key="1">
    <source>
        <dbReference type="SAM" id="Phobius"/>
    </source>
</evidence>
<gene>
    <name evidence="2" type="ORF">NDI76_13755</name>
</gene>
<sequence length="151" mass="15259">MYDESVVGAERDGTGFWVSALLGAVVSVVTSFVPFSPVIGGGVAGYLHAGSREDGLRVGAASGAIAAIPVVLLVALVFGGFGFFTIVENAFGATAFFAGLLLVVALLVVTLSAGLSAVGGYLGVYVREETRNGDGARRRGESVDVDADSSL</sequence>
<dbReference type="RefSeq" id="WP_310924663.1">
    <property type="nucleotide sequence ID" value="NZ_JAMQOP010000002.1"/>
</dbReference>
<keyword evidence="3" id="KW-1185">Reference proteome</keyword>
<dbReference type="Pfam" id="PF17647">
    <property type="entry name" value="DUF5518"/>
    <property type="match status" value="1"/>
</dbReference>
<organism evidence="2 3">
    <name type="scientific">Halogeometricum salsisoli</name>
    <dbReference type="NCBI Taxonomy" id="2950536"/>
    <lineage>
        <taxon>Archaea</taxon>
        <taxon>Methanobacteriati</taxon>
        <taxon>Methanobacteriota</taxon>
        <taxon>Stenosarchaea group</taxon>
        <taxon>Halobacteria</taxon>
        <taxon>Halobacteriales</taxon>
        <taxon>Haloferacaceae</taxon>
        <taxon>Halogeometricum</taxon>
    </lineage>
</organism>
<reference evidence="2 3" key="1">
    <citation type="submission" date="2022-06" db="EMBL/GenBank/DDBJ databases">
        <title>Halogeometricum sp. a new haloarchaeum isolate from saline soil.</title>
        <authorList>
            <person name="Strakova D."/>
            <person name="Galisteo C."/>
            <person name="Sanchez-Porro C."/>
            <person name="Ventosa A."/>
        </authorList>
    </citation>
    <scope>NUCLEOTIDE SEQUENCE [LARGE SCALE GENOMIC DNA]</scope>
    <source>
        <strain evidence="2 3">S1BR25-6</strain>
    </source>
</reference>
<evidence type="ECO:0000313" key="3">
    <source>
        <dbReference type="Proteomes" id="UP001257060"/>
    </source>
</evidence>
<comment type="caution">
    <text evidence="2">The sequence shown here is derived from an EMBL/GenBank/DDBJ whole genome shotgun (WGS) entry which is preliminary data.</text>
</comment>
<proteinExistence type="predicted"/>
<dbReference type="Proteomes" id="UP001257060">
    <property type="component" value="Unassembled WGS sequence"/>
</dbReference>
<evidence type="ECO:0000313" key="2">
    <source>
        <dbReference type="EMBL" id="MDS0299809.1"/>
    </source>
</evidence>
<protein>
    <submittedName>
        <fullName evidence="2">DUF5518 domain-containing protein</fullName>
    </submittedName>
</protein>
<dbReference type="InterPro" id="IPR040493">
    <property type="entry name" value="DUF5518"/>
</dbReference>
<feature type="transmembrane region" description="Helical" evidence="1">
    <location>
        <begin position="96"/>
        <end position="122"/>
    </location>
</feature>
<feature type="transmembrane region" description="Helical" evidence="1">
    <location>
        <begin position="59"/>
        <end position="84"/>
    </location>
</feature>
<keyword evidence="1" id="KW-0472">Membrane</keyword>